<name>X1RJ12_9ZZZZ</name>
<comment type="caution">
    <text evidence="2">The sequence shown here is derived from an EMBL/GenBank/DDBJ whole genome shotgun (WGS) entry which is preliminary data.</text>
</comment>
<dbReference type="PROSITE" id="PS50937">
    <property type="entry name" value="HTH_MERR_2"/>
    <property type="match status" value="1"/>
</dbReference>
<dbReference type="Pfam" id="PF00376">
    <property type="entry name" value="MerR"/>
    <property type="match status" value="1"/>
</dbReference>
<gene>
    <name evidence="2" type="ORF">S12H4_16760</name>
</gene>
<dbReference type="Gene3D" id="1.10.1660.10">
    <property type="match status" value="1"/>
</dbReference>
<dbReference type="InterPro" id="IPR000551">
    <property type="entry name" value="MerR-type_HTH_dom"/>
</dbReference>
<dbReference type="SUPFAM" id="SSF46955">
    <property type="entry name" value="Putative DNA-binding domain"/>
    <property type="match status" value="1"/>
</dbReference>
<dbReference type="InterPro" id="IPR009061">
    <property type="entry name" value="DNA-bd_dom_put_sf"/>
</dbReference>
<protein>
    <recommendedName>
        <fullName evidence="1">HTH merR-type domain-containing protein</fullName>
    </recommendedName>
</protein>
<dbReference type="CDD" id="cd04762">
    <property type="entry name" value="HTH_MerR-trunc"/>
    <property type="match status" value="1"/>
</dbReference>
<dbReference type="NCBIfam" id="TIGR01764">
    <property type="entry name" value="excise"/>
    <property type="match status" value="1"/>
</dbReference>
<feature type="domain" description="HTH merR-type" evidence="1">
    <location>
        <begin position="5"/>
        <end position="52"/>
    </location>
</feature>
<reference evidence="2" key="1">
    <citation type="journal article" date="2014" name="Front. Microbiol.">
        <title>High frequency of phylogenetically diverse reductive dehalogenase-homologous genes in deep subseafloor sedimentary metagenomes.</title>
        <authorList>
            <person name="Kawai M."/>
            <person name="Futagami T."/>
            <person name="Toyoda A."/>
            <person name="Takaki Y."/>
            <person name="Nishi S."/>
            <person name="Hori S."/>
            <person name="Arai W."/>
            <person name="Tsubouchi T."/>
            <person name="Morono Y."/>
            <person name="Uchiyama I."/>
            <person name="Ito T."/>
            <person name="Fujiyama A."/>
            <person name="Inagaki F."/>
            <person name="Takami H."/>
        </authorList>
    </citation>
    <scope>NUCLEOTIDE SEQUENCE</scope>
    <source>
        <strain evidence="2">Expedition CK06-06</strain>
    </source>
</reference>
<dbReference type="GO" id="GO:0006355">
    <property type="term" value="P:regulation of DNA-templated transcription"/>
    <property type="evidence" value="ECO:0007669"/>
    <property type="project" value="InterPro"/>
</dbReference>
<sequence>MKKNYLTIKEAAKILGVSPMTLRRWDKKRKLKAIRHPINNYRLYNYNQIKKLYKKIYGKHN</sequence>
<evidence type="ECO:0000259" key="1">
    <source>
        <dbReference type="PROSITE" id="PS50937"/>
    </source>
</evidence>
<proteinExistence type="predicted"/>
<dbReference type="EMBL" id="BARW01008131">
    <property type="protein sequence ID" value="GAI80742.1"/>
    <property type="molecule type" value="Genomic_DNA"/>
</dbReference>
<dbReference type="AlphaFoldDB" id="X1RJ12"/>
<dbReference type="GO" id="GO:0003677">
    <property type="term" value="F:DNA binding"/>
    <property type="evidence" value="ECO:0007669"/>
    <property type="project" value="InterPro"/>
</dbReference>
<evidence type="ECO:0000313" key="2">
    <source>
        <dbReference type="EMBL" id="GAI80742.1"/>
    </source>
</evidence>
<organism evidence="2">
    <name type="scientific">marine sediment metagenome</name>
    <dbReference type="NCBI Taxonomy" id="412755"/>
    <lineage>
        <taxon>unclassified sequences</taxon>
        <taxon>metagenomes</taxon>
        <taxon>ecological metagenomes</taxon>
    </lineage>
</organism>
<accession>X1RJ12</accession>
<dbReference type="InterPro" id="IPR010093">
    <property type="entry name" value="SinI_DNA-bd"/>
</dbReference>